<dbReference type="InterPro" id="IPR045047">
    <property type="entry name" value="Ard1-like"/>
</dbReference>
<keyword evidence="5" id="KW-1185">Reference proteome</keyword>
<dbReference type="CDD" id="cd04301">
    <property type="entry name" value="NAT_SF"/>
    <property type="match status" value="1"/>
</dbReference>
<feature type="domain" description="N-acetyltransferase" evidence="3">
    <location>
        <begin position="24"/>
        <end position="171"/>
    </location>
</feature>
<keyword evidence="4" id="KW-0689">Ribosomal protein</keyword>
<proteinExistence type="predicted"/>
<gene>
    <name evidence="4" type="primary">rimI</name>
    <name evidence="4" type="ORF">EGD98_12340</name>
</gene>
<dbReference type="EMBL" id="RKLQ01000002">
    <property type="protein sequence ID" value="MBX0304460.1"/>
    <property type="molecule type" value="Genomic_DNA"/>
</dbReference>
<dbReference type="PROSITE" id="PS51186">
    <property type="entry name" value="GNAT"/>
    <property type="match status" value="1"/>
</dbReference>
<evidence type="ECO:0000259" key="3">
    <source>
        <dbReference type="PROSITE" id="PS51186"/>
    </source>
</evidence>
<evidence type="ECO:0000313" key="5">
    <source>
        <dbReference type="Proteomes" id="UP000783863"/>
    </source>
</evidence>
<dbReference type="GO" id="GO:0008999">
    <property type="term" value="F:protein-N-terminal-alanine acetyltransferase activity"/>
    <property type="evidence" value="ECO:0007669"/>
    <property type="project" value="UniProtKB-EC"/>
</dbReference>
<evidence type="ECO:0000313" key="4">
    <source>
        <dbReference type="EMBL" id="MBX0304460.1"/>
    </source>
</evidence>
<reference evidence="4" key="1">
    <citation type="submission" date="2021-06" db="EMBL/GenBank/DDBJ databases">
        <title>Halomicroarcula sp. F24A a new haloarchaeum isolated from saline soil.</title>
        <authorList>
            <person name="Duran-Viseras A."/>
            <person name="Sanchez-Porro C."/>
            <person name="Ventosa A."/>
        </authorList>
    </citation>
    <scope>NUCLEOTIDE SEQUENCE</scope>
    <source>
        <strain evidence="4">F24A</strain>
    </source>
</reference>
<dbReference type="PANTHER" id="PTHR23091">
    <property type="entry name" value="N-TERMINAL ACETYLTRANSFERASE"/>
    <property type="match status" value="1"/>
</dbReference>
<dbReference type="Pfam" id="PF00583">
    <property type="entry name" value="Acetyltransf_1"/>
    <property type="match status" value="1"/>
</dbReference>
<accession>A0A8J7YEL1</accession>
<dbReference type="InterPro" id="IPR000182">
    <property type="entry name" value="GNAT_dom"/>
</dbReference>
<organism evidence="4 5">
    <name type="scientific">Haloarcula salinisoli</name>
    <dbReference type="NCBI Taxonomy" id="2487746"/>
    <lineage>
        <taxon>Archaea</taxon>
        <taxon>Methanobacteriati</taxon>
        <taxon>Methanobacteriota</taxon>
        <taxon>Stenosarchaea group</taxon>
        <taxon>Halobacteria</taxon>
        <taxon>Halobacteriales</taxon>
        <taxon>Haloarculaceae</taxon>
        <taxon>Haloarcula</taxon>
    </lineage>
</organism>
<dbReference type="InterPro" id="IPR016181">
    <property type="entry name" value="Acyl_CoA_acyltransferase"/>
</dbReference>
<keyword evidence="2 4" id="KW-0012">Acyltransferase</keyword>
<dbReference type="InterPro" id="IPR006464">
    <property type="entry name" value="AcTrfase_RimI/Ard1"/>
</dbReference>
<dbReference type="SUPFAM" id="SSF55729">
    <property type="entry name" value="Acyl-CoA N-acyltransferases (Nat)"/>
    <property type="match status" value="1"/>
</dbReference>
<dbReference type="AlphaFoldDB" id="A0A8J7YEL1"/>
<evidence type="ECO:0000256" key="2">
    <source>
        <dbReference type="ARBA" id="ARBA00023315"/>
    </source>
</evidence>
<dbReference type="Gene3D" id="3.40.630.30">
    <property type="match status" value="1"/>
</dbReference>
<dbReference type="Proteomes" id="UP000783863">
    <property type="component" value="Unassembled WGS sequence"/>
</dbReference>
<dbReference type="GO" id="GO:0031415">
    <property type="term" value="C:NatA complex"/>
    <property type="evidence" value="ECO:0007669"/>
    <property type="project" value="InterPro"/>
</dbReference>
<dbReference type="GO" id="GO:0005840">
    <property type="term" value="C:ribosome"/>
    <property type="evidence" value="ECO:0007669"/>
    <property type="project" value="UniProtKB-KW"/>
</dbReference>
<dbReference type="PANTHER" id="PTHR23091:SF4">
    <property type="entry name" value="N-TERMINAL AMINO-ACID N(ALPHA)-ACETYLTRANSFERASE NATA"/>
    <property type="match status" value="1"/>
</dbReference>
<name>A0A8J7YEL1_9EURY</name>
<sequence>MCRHRIPLPVTTVSSDGANGVADIRIRTAERADLLAIHRIEQAVFPQPWPFSALESYLGESGFLVAETDTDEARVAGYVIADTVPNHGTPLGHVKDLAVCEEHRREGVATALLRRALSKLESVGADSAKLEVRAENEEALRLYRQFGFEHRKTIPNYYSNGEDALVMVRLL</sequence>
<keyword evidence="1 4" id="KW-0808">Transferase</keyword>
<dbReference type="EC" id="2.3.1.266" evidence="4"/>
<protein>
    <submittedName>
        <fullName evidence="4">Ribosomal protein S18-alanine N-acetyltransferase</fullName>
        <ecNumber evidence="4">2.3.1.266</ecNumber>
    </submittedName>
</protein>
<comment type="caution">
    <text evidence="4">The sequence shown here is derived from an EMBL/GenBank/DDBJ whole genome shotgun (WGS) entry which is preliminary data.</text>
</comment>
<dbReference type="NCBIfam" id="TIGR01575">
    <property type="entry name" value="rimI"/>
    <property type="match status" value="1"/>
</dbReference>
<keyword evidence="4" id="KW-0687">Ribonucleoprotein</keyword>
<evidence type="ECO:0000256" key="1">
    <source>
        <dbReference type="ARBA" id="ARBA00022679"/>
    </source>
</evidence>